<dbReference type="Pfam" id="PF17921">
    <property type="entry name" value="Integrase_H2C2"/>
    <property type="match status" value="1"/>
</dbReference>
<dbReference type="Proteomes" id="UP000054047">
    <property type="component" value="Unassembled WGS sequence"/>
</dbReference>
<sequence length="187" mass="21421">MARNPILIATNTELSRLIVQDAHGLYHRVTGHTMAEVRQQYWIPQLREQVKKCIRSCVQCQKMNNLPYRYPAMTDLASRRVTKSRPFQNIGLDYFGPITVCGRHNERTEVYGCIFTCCVTRLIHLEVVPDGTTEMFLNAFRRFVARRGKPHSVTCDNAPIFVLASQIMNDSLNEDIGDEDLARAMSD</sequence>
<organism evidence="2 3">
    <name type="scientific">Ancylostoma duodenale</name>
    <dbReference type="NCBI Taxonomy" id="51022"/>
    <lineage>
        <taxon>Eukaryota</taxon>
        <taxon>Metazoa</taxon>
        <taxon>Ecdysozoa</taxon>
        <taxon>Nematoda</taxon>
        <taxon>Chromadorea</taxon>
        <taxon>Rhabditida</taxon>
        <taxon>Rhabditina</taxon>
        <taxon>Rhabditomorpha</taxon>
        <taxon>Strongyloidea</taxon>
        <taxon>Ancylostomatidae</taxon>
        <taxon>Ancylostomatinae</taxon>
        <taxon>Ancylostoma</taxon>
    </lineage>
</organism>
<dbReference type="GO" id="GO:0003676">
    <property type="term" value="F:nucleic acid binding"/>
    <property type="evidence" value="ECO:0007669"/>
    <property type="project" value="InterPro"/>
</dbReference>
<evidence type="ECO:0000313" key="2">
    <source>
        <dbReference type="EMBL" id="KIH55682.1"/>
    </source>
</evidence>
<accession>A0A0C2D0X0</accession>
<dbReference type="SUPFAM" id="SSF53098">
    <property type="entry name" value="Ribonuclease H-like"/>
    <property type="match status" value="1"/>
</dbReference>
<feature type="domain" description="Integrase zinc-binding" evidence="1">
    <location>
        <begin position="12"/>
        <end position="65"/>
    </location>
</feature>
<gene>
    <name evidence="2" type="ORF">ANCDUO_14155</name>
</gene>
<name>A0A0C2D0X0_9BILA</name>
<evidence type="ECO:0000313" key="3">
    <source>
        <dbReference type="Proteomes" id="UP000054047"/>
    </source>
</evidence>
<reference evidence="2 3" key="1">
    <citation type="submission" date="2013-12" db="EMBL/GenBank/DDBJ databases">
        <title>Draft genome of the parsitic nematode Ancylostoma duodenale.</title>
        <authorList>
            <person name="Mitreva M."/>
        </authorList>
    </citation>
    <scope>NUCLEOTIDE SEQUENCE [LARGE SCALE GENOMIC DNA]</scope>
    <source>
        <strain evidence="2 3">Zhejiang</strain>
    </source>
</reference>
<dbReference type="PANTHER" id="PTHR47331">
    <property type="entry name" value="PHD-TYPE DOMAIN-CONTAINING PROTEIN"/>
    <property type="match status" value="1"/>
</dbReference>
<keyword evidence="3" id="KW-1185">Reference proteome</keyword>
<dbReference type="AlphaFoldDB" id="A0A0C2D0X0"/>
<dbReference type="InterPro" id="IPR036397">
    <property type="entry name" value="RNaseH_sf"/>
</dbReference>
<dbReference type="InterPro" id="IPR041588">
    <property type="entry name" value="Integrase_H2C2"/>
</dbReference>
<protein>
    <recommendedName>
        <fullName evidence="1">Integrase zinc-binding domain-containing protein</fullName>
    </recommendedName>
</protein>
<dbReference type="Gene3D" id="3.30.420.10">
    <property type="entry name" value="Ribonuclease H-like superfamily/Ribonuclease H"/>
    <property type="match status" value="1"/>
</dbReference>
<evidence type="ECO:0000259" key="1">
    <source>
        <dbReference type="Pfam" id="PF17921"/>
    </source>
</evidence>
<dbReference type="EMBL" id="KN736932">
    <property type="protein sequence ID" value="KIH55682.1"/>
    <property type="molecule type" value="Genomic_DNA"/>
</dbReference>
<proteinExistence type="predicted"/>
<dbReference type="PANTHER" id="PTHR47331:SF1">
    <property type="entry name" value="GAG-LIKE PROTEIN"/>
    <property type="match status" value="1"/>
</dbReference>
<dbReference type="OrthoDB" id="5859521at2759"/>
<dbReference type="InterPro" id="IPR012337">
    <property type="entry name" value="RNaseH-like_sf"/>
</dbReference>
<dbReference type="Gene3D" id="1.10.340.70">
    <property type="match status" value="1"/>
</dbReference>